<reference evidence="1" key="1">
    <citation type="submission" date="2021-06" db="EMBL/GenBank/DDBJ databases">
        <authorList>
            <person name="Kallberg Y."/>
            <person name="Tangrot J."/>
            <person name="Rosling A."/>
        </authorList>
    </citation>
    <scope>NUCLEOTIDE SEQUENCE</scope>
    <source>
        <strain evidence="1">28 12/20/2015</strain>
    </source>
</reference>
<dbReference type="EMBL" id="CAJVPW010005033">
    <property type="protein sequence ID" value="CAG8549092.1"/>
    <property type="molecule type" value="Genomic_DNA"/>
</dbReference>
<evidence type="ECO:0000313" key="1">
    <source>
        <dbReference type="EMBL" id="CAG8549092.1"/>
    </source>
</evidence>
<keyword evidence="2" id="KW-1185">Reference proteome</keyword>
<proteinExistence type="predicted"/>
<organism evidence="1 2">
    <name type="scientific">Cetraspora pellucida</name>
    <dbReference type="NCBI Taxonomy" id="1433469"/>
    <lineage>
        <taxon>Eukaryota</taxon>
        <taxon>Fungi</taxon>
        <taxon>Fungi incertae sedis</taxon>
        <taxon>Mucoromycota</taxon>
        <taxon>Glomeromycotina</taxon>
        <taxon>Glomeromycetes</taxon>
        <taxon>Diversisporales</taxon>
        <taxon>Gigasporaceae</taxon>
        <taxon>Cetraspora</taxon>
    </lineage>
</organism>
<dbReference type="Proteomes" id="UP000789366">
    <property type="component" value="Unassembled WGS sequence"/>
</dbReference>
<sequence>DFIIKLSCLIPIQIAVARNNIFQPLNDGLISNEEFPENITNAEGSLLDKITQNISFGWYEGILKFFKGRKIKVVSSMGEQSCGKSYMLNHLLGTTFDGSAMRCTEGVWMSLDLFLTLFNSVSSNIILFKNHFAVNRDTSSMFSRFNDGAACFNDPQLFKTCDWTSIDDNMAQIRVSMLKRLLDIAISLGVEEMSTPVEPLKNHDTNINIEDSIVQLSEAFQNIKNLSEQTIGKSMMTDEELRFINQVQQKINNSKKEVMADQNLLLMNENTDFVKLSKHLRIYFEENVQKRTTIASEDAIWFKLLQEFYKYIVLRRTKRVQNWFDQNVNKLLKSHSEINDGSRRMEQILNRLNLLWTLCGMKCSQCGLKCLNEHGHKNKCDCLTDHKCNMLCEYVEAHKMNVLQPRCGNSAGHEGDKHVCNDQKGHLCNKKCDLASKENCQQRCAKKIGHKEKEHLCQSTHLCGQPCSLKTKNFNCTYKCIKSYEENHTKHQCASQVCPVPCSMKGCQIMCKSKDHFHATSGYSSNHFCGYTHRCQELCDEDGICKIYSEPQKQEIYQGALTKFTYTKLIQKKEKLMCNKIIPENHSTHSGKHSHNYQNSFHYCDIQLNLSPDPDKPKDFISHKLFWEQNGFKDPYSQKINEFTKCDHECSDEKHKSSEKSYCELPILHIPKDPNTQLNSAGYISDDGHQFRCENPSKREVSYHIIFVIDRSSSMSYKDRKPPLDSPIHSRLVSAHNNRLGAVYNAIYHHLTARLTATLEKNSKDTISLILFNTEVLNVIKNQTLTDTDEFINTMLQHKPSGGTNFDAAIKEVGSVINKNFDSTKINVVVFLSDGQCGLPELALKNVCNWNKQRGSKDENEVLDKMAKIAQSYHPENSDCGTLKCCFTNVEDEFALVETFNGVAQSIRSHKPSLFNLKI</sequence>
<name>A0ACA9LT83_9GLOM</name>
<gene>
    <name evidence="1" type="ORF">SPELUC_LOCUS5133</name>
</gene>
<protein>
    <submittedName>
        <fullName evidence="1">1669_t:CDS:1</fullName>
    </submittedName>
</protein>
<evidence type="ECO:0000313" key="2">
    <source>
        <dbReference type="Proteomes" id="UP000789366"/>
    </source>
</evidence>
<accession>A0ACA9LT83</accession>
<comment type="caution">
    <text evidence="1">The sequence shown here is derived from an EMBL/GenBank/DDBJ whole genome shotgun (WGS) entry which is preliminary data.</text>
</comment>
<feature type="non-terminal residue" evidence="1">
    <location>
        <position position="1"/>
    </location>
</feature>